<keyword evidence="1" id="KW-0812">Transmembrane</keyword>
<accession>A0A438E678</accession>
<keyword evidence="1" id="KW-0472">Membrane</keyword>
<comment type="caution">
    <text evidence="2">The sequence shown here is derived from an EMBL/GenBank/DDBJ whole genome shotgun (WGS) entry which is preliminary data.</text>
</comment>
<evidence type="ECO:0000313" key="2">
    <source>
        <dbReference type="EMBL" id="RVW43173.1"/>
    </source>
</evidence>
<dbReference type="AlphaFoldDB" id="A0A438E678"/>
<dbReference type="PANTHER" id="PTHR13301">
    <property type="entry name" value="X-BOX TRANSCRIPTION FACTOR-RELATED"/>
    <property type="match status" value="1"/>
</dbReference>
<organism evidence="2 3">
    <name type="scientific">Vitis vinifera</name>
    <name type="common">Grape</name>
    <dbReference type="NCBI Taxonomy" id="29760"/>
    <lineage>
        <taxon>Eukaryota</taxon>
        <taxon>Viridiplantae</taxon>
        <taxon>Streptophyta</taxon>
        <taxon>Embryophyta</taxon>
        <taxon>Tracheophyta</taxon>
        <taxon>Spermatophyta</taxon>
        <taxon>Magnoliopsida</taxon>
        <taxon>eudicotyledons</taxon>
        <taxon>Gunneridae</taxon>
        <taxon>Pentapetalae</taxon>
        <taxon>rosids</taxon>
        <taxon>Vitales</taxon>
        <taxon>Vitaceae</taxon>
        <taxon>Viteae</taxon>
        <taxon>Vitis</taxon>
    </lineage>
</organism>
<keyword evidence="1" id="KW-1133">Transmembrane helix</keyword>
<evidence type="ECO:0000313" key="3">
    <source>
        <dbReference type="Proteomes" id="UP000288805"/>
    </source>
</evidence>
<feature type="transmembrane region" description="Helical" evidence="1">
    <location>
        <begin position="21"/>
        <end position="42"/>
    </location>
</feature>
<dbReference type="EMBL" id="QGNW01001385">
    <property type="protein sequence ID" value="RVW43173.1"/>
    <property type="molecule type" value="Genomic_DNA"/>
</dbReference>
<evidence type="ECO:0000256" key="1">
    <source>
        <dbReference type="SAM" id="Phobius"/>
    </source>
</evidence>
<dbReference type="OrthoDB" id="72851at2759"/>
<gene>
    <name evidence="2" type="primary">CSLG2_13</name>
    <name evidence="2" type="ORF">CK203_078747</name>
</gene>
<feature type="transmembrane region" description="Helical" evidence="1">
    <location>
        <begin position="84"/>
        <end position="107"/>
    </location>
</feature>
<proteinExistence type="predicted"/>
<feature type="transmembrane region" description="Helical" evidence="1">
    <location>
        <begin position="54"/>
        <end position="72"/>
    </location>
</feature>
<dbReference type="Proteomes" id="UP000288805">
    <property type="component" value="Unassembled WGS sequence"/>
</dbReference>
<protein>
    <submittedName>
        <fullName evidence="2">Cellulose synthase-like protein G2</fullName>
    </submittedName>
</protein>
<name>A0A438E678_VITVI</name>
<sequence length="109" mass="12185">MNKEKGTSKAPLSLVSPRAPMFVPLTMAALVNLLISFLRGIIKISRGRRSMEEWFIEMFIAGFVVVNCLPIYEAMVMRKDKGRIPTKTTIISAVLVYALYTAASFTLKI</sequence>
<reference evidence="2 3" key="1">
    <citation type="journal article" date="2018" name="PLoS Genet.">
        <title>Population sequencing reveals clonal diversity and ancestral inbreeding in the grapevine cultivar Chardonnay.</title>
        <authorList>
            <person name="Roach M.J."/>
            <person name="Johnson D.L."/>
            <person name="Bohlmann J."/>
            <person name="van Vuuren H.J."/>
            <person name="Jones S.J."/>
            <person name="Pretorius I.S."/>
            <person name="Schmidt S.A."/>
            <person name="Borneman A.R."/>
        </authorList>
    </citation>
    <scope>NUCLEOTIDE SEQUENCE [LARGE SCALE GENOMIC DNA]</scope>
    <source>
        <strain evidence="3">cv. Chardonnay</strain>
        <tissue evidence="2">Leaf</tissue>
    </source>
</reference>